<sequence length="27" mass="3090">MRVLVQITRENAKGCGAFMEQTERLHA</sequence>
<evidence type="ECO:0000313" key="1">
    <source>
        <dbReference type="EMBL" id="CVK33694.1"/>
    </source>
</evidence>
<accession>A0A0X3BQ78</accession>
<protein>
    <submittedName>
        <fullName evidence="1">Uncharacterized protein</fullName>
    </submittedName>
</protein>
<evidence type="ECO:0000313" key="2">
    <source>
        <dbReference type="Proteomes" id="UP000069850"/>
    </source>
</evidence>
<dbReference type="KEGG" id="mema:MMAB1_2481"/>
<gene>
    <name evidence="1" type="ORF">MMAB1_2481</name>
</gene>
<dbReference type="AlphaFoldDB" id="A0A0X3BQ78"/>
<dbReference type="Proteomes" id="UP000069850">
    <property type="component" value="Chromosome 1"/>
</dbReference>
<organism evidence="1 2">
    <name type="scientific">Methanoculleus bourgensis</name>
    <dbReference type="NCBI Taxonomy" id="83986"/>
    <lineage>
        <taxon>Archaea</taxon>
        <taxon>Methanobacteriati</taxon>
        <taxon>Methanobacteriota</taxon>
        <taxon>Stenosarchaea group</taxon>
        <taxon>Methanomicrobia</taxon>
        <taxon>Methanomicrobiales</taxon>
        <taxon>Methanomicrobiaceae</taxon>
        <taxon>Methanoculleus</taxon>
    </lineage>
</organism>
<dbReference type="EMBL" id="LT158599">
    <property type="protein sequence ID" value="CVK33694.1"/>
    <property type="molecule type" value="Genomic_DNA"/>
</dbReference>
<reference evidence="1 2" key="1">
    <citation type="submission" date="2016-01" db="EMBL/GenBank/DDBJ databases">
        <authorList>
            <person name="Manzoor S."/>
        </authorList>
    </citation>
    <scope>NUCLEOTIDE SEQUENCE [LARGE SCALE GENOMIC DNA]</scope>
    <source>
        <strain evidence="1">Methanoculleus sp MAB1</strain>
    </source>
</reference>
<proteinExistence type="predicted"/>
<name>A0A0X3BQ78_9EURY</name>